<dbReference type="GO" id="GO:0016758">
    <property type="term" value="F:hexosyltransferase activity"/>
    <property type="evidence" value="ECO:0007669"/>
    <property type="project" value="UniProtKB-ARBA"/>
</dbReference>
<organism evidence="4 5">
    <name type="scientific">Treponema vincentii F0403</name>
    <dbReference type="NCBI Taxonomy" id="1125702"/>
    <lineage>
        <taxon>Bacteria</taxon>
        <taxon>Pseudomonadati</taxon>
        <taxon>Spirochaetota</taxon>
        <taxon>Spirochaetia</taxon>
        <taxon>Spirochaetales</taxon>
        <taxon>Treponemataceae</taxon>
        <taxon>Treponema</taxon>
    </lineage>
</organism>
<dbReference type="CDD" id="cd00761">
    <property type="entry name" value="Glyco_tranf_GTA_type"/>
    <property type="match status" value="1"/>
</dbReference>
<feature type="domain" description="Glycosyltransferase 2-like" evidence="3">
    <location>
        <begin position="9"/>
        <end position="103"/>
    </location>
</feature>
<dbReference type="Pfam" id="PF00535">
    <property type="entry name" value="Glycos_transf_2"/>
    <property type="match status" value="1"/>
</dbReference>
<evidence type="ECO:0000259" key="3">
    <source>
        <dbReference type="Pfam" id="PF00535"/>
    </source>
</evidence>
<dbReference type="SUPFAM" id="SSF53448">
    <property type="entry name" value="Nucleotide-diphospho-sugar transferases"/>
    <property type="match status" value="1"/>
</dbReference>
<dbReference type="AlphaFoldDB" id="S3M9V3"/>
<keyword evidence="5" id="KW-1185">Reference proteome</keyword>
<evidence type="ECO:0000256" key="1">
    <source>
        <dbReference type="ARBA" id="ARBA00022676"/>
    </source>
</evidence>
<proteinExistence type="predicted"/>
<dbReference type="HOGENOM" id="CLU_025996_25_1_12"/>
<dbReference type="Proteomes" id="UP000014605">
    <property type="component" value="Unassembled WGS sequence"/>
</dbReference>
<sequence length="325" mass="37327">MQTCNVLLSIVIPAYNAGLFLAGTLDMLVSQGLENCEVIIINDGSTDNTEMICKAFSNKHSQISYISQNNHGVSAARNRGMELAKGKYVYFFDSDDSLSAGTLDFFRSVLARNLSIQMFGFGYEMRRNGGLIKKYISSKFDNQMLKSHILQESFFSKKFSCNICSCIYDRSFLKNHAIAFTQGVKIGEDVEFIIKALNEVDALYYSERVCFIYQLRDDSAMQGYKIYTLERMKSFELIRDAVLSLNIPDSRMEPRLNFFIANLYVSNLLAYLFSAGNKSKQIEALFILNKKYVYKCMKGKVINLMAIYLIRYIPLRFLFKIFKNY</sequence>
<evidence type="ECO:0000313" key="4">
    <source>
        <dbReference type="EMBL" id="EPF45819.1"/>
    </source>
</evidence>
<dbReference type="Gene3D" id="3.90.550.10">
    <property type="entry name" value="Spore Coat Polysaccharide Biosynthesis Protein SpsA, Chain A"/>
    <property type="match status" value="1"/>
</dbReference>
<dbReference type="InterPro" id="IPR001173">
    <property type="entry name" value="Glyco_trans_2-like"/>
</dbReference>
<keyword evidence="2" id="KW-0808">Transferase</keyword>
<dbReference type="InterPro" id="IPR029044">
    <property type="entry name" value="Nucleotide-diphossugar_trans"/>
</dbReference>
<evidence type="ECO:0000256" key="2">
    <source>
        <dbReference type="ARBA" id="ARBA00022679"/>
    </source>
</evidence>
<dbReference type="RefSeq" id="WP_016519624.1">
    <property type="nucleotide sequence ID" value="NZ_KE332514.1"/>
</dbReference>
<dbReference type="PANTHER" id="PTHR22916:SF51">
    <property type="entry name" value="GLYCOSYLTRANSFERASE EPSH-RELATED"/>
    <property type="match status" value="1"/>
</dbReference>
<accession>S3M9V3</accession>
<dbReference type="PANTHER" id="PTHR22916">
    <property type="entry name" value="GLYCOSYLTRANSFERASE"/>
    <property type="match status" value="1"/>
</dbReference>
<evidence type="ECO:0000313" key="5">
    <source>
        <dbReference type="Proteomes" id="UP000014605"/>
    </source>
</evidence>
<name>S3M9V3_9SPIR</name>
<keyword evidence="1" id="KW-0328">Glycosyltransferase</keyword>
<reference evidence="4 5" key="1">
    <citation type="submission" date="2013-04" db="EMBL/GenBank/DDBJ databases">
        <title>The Genome Sequence of Treponema vincentii F0403.</title>
        <authorList>
            <consortium name="The Broad Institute Genomics Platform"/>
            <person name="Earl A."/>
            <person name="Ward D."/>
            <person name="Feldgarden M."/>
            <person name="Gevers D."/>
            <person name="Leonetti C."/>
            <person name="Izard J."/>
            <person name="Walker B."/>
            <person name="Young S."/>
            <person name="Zeng Q."/>
            <person name="Gargeya S."/>
            <person name="Fitzgerald M."/>
            <person name="Haas B."/>
            <person name="Abouelleil A."/>
            <person name="Allen A.W."/>
            <person name="Alvarado L."/>
            <person name="Arachchi H.M."/>
            <person name="Berlin A.M."/>
            <person name="Chapman S.B."/>
            <person name="Gainer-Dewar J."/>
            <person name="Goldberg J."/>
            <person name="Griggs A."/>
            <person name="Gujja S."/>
            <person name="Hansen M."/>
            <person name="Howarth C."/>
            <person name="Imamovic A."/>
            <person name="Ireland A."/>
            <person name="Larimer J."/>
            <person name="McCowan C."/>
            <person name="Murphy C."/>
            <person name="Pearson M."/>
            <person name="Poon T.W."/>
            <person name="Priest M."/>
            <person name="Roberts A."/>
            <person name="Saif S."/>
            <person name="Shea T."/>
            <person name="Sisk P."/>
            <person name="Sykes S."/>
            <person name="Wortman J."/>
            <person name="Nusbaum C."/>
            <person name="Birren B."/>
        </authorList>
    </citation>
    <scope>NUCLEOTIDE SEQUENCE [LARGE SCALE GENOMIC DNA]</scope>
    <source>
        <strain evidence="4 5">F0403</strain>
    </source>
</reference>
<dbReference type="PATRIC" id="fig|1125702.3.peg.2533"/>
<comment type="caution">
    <text evidence="4">The sequence shown here is derived from an EMBL/GenBank/DDBJ whole genome shotgun (WGS) entry which is preliminary data.</text>
</comment>
<dbReference type="GeneID" id="301462541"/>
<dbReference type="EMBL" id="ATFC01000013">
    <property type="protein sequence ID" value="EPF45819.1"/>
    <property type="molecule type" value="Genomic_DNA"/>
</dbReference>
<gene>
    <name evidence="4" type="ORF">HMPREF1222_02449</name>
</gene>
<protein>
    <recommendedName>
        <fullName evidence="3">Glycosyltransferase 2-like domain-containing protein</fullName>
    </recommendedName>
</protein>